<evidence type="ECO:0000313" key="2">
    <source>
        <dbReference type="Proteomes" id="UP001303046"/>
    </source>
</evidence>
<reference evidence="1 2" key="1">
    <citation type="submission" date="2023-08" db="EMBL/GenBank/DDBJ databases">
        <title>A Necator americanus chromosomal reference genome.</title>
        <authorList>
            <person name="Ilik V."/>
            <person name="Petrzelkova K.J."/>
            <person name="Pardy F."/>
            <person name="Fuh T."/>
            <person name="Niatou-Singa F.S."/>
            <person name="Gouil Q."/>
            <person name="Baker L."/>
            <person name="Ritchie M.E."/>
            <person name="Jex A.R."/>
            <person name="Gazzola D."/>
            <person name="Li H."/>
            <person name="Toshio Fujiwara R."/>
            <person name="Zhan B."/>
            <person name="Aroian R.V."/>
            <person name="Pafco B."/>
            <person name="Schwarz E.M."/>
        </authorList>
    </citation>
    <scope>NUCLEOTIDE SEQUENCE [LARGE SCALE GENOMIC DNA]</scope>
    <source>
        <strain evidence="1 2">Aroian</strain>
        <tissue evidence="1">Whole animal</tissue>
    </source>
</reference>
<accession>A0ABR1EHH0</accession>
<organism evidence="1 2">
    <name type="scientific">Necator americanus</name>
    <name type="common">Human hookworm</name>
    <dbReference type="NCBI Taxonomy" id="51031"/>
    <lineage>
        <taxon>Eukaryota</taxon>
        <taxon>Metazoa</taxon>
        <taxon>Ecdysozoa</taxon>
        <taxon>Nematoda</taxon>
        <taxon>Chromadorea</taxon>
        <taxon>Rhabditida</taxon>
        <taxon>Rhabditina</taxon>
        <taxon>Rhabditomorpha</taxon>
        <taxon>Strongyloidea</taxon>
        <taxon>Ancylostomatidae</taxon>
        <taxon>Bunostominae</taxon>
        <taxon>Necator</taxon>
    </lineage>
</organism>
<protein>
    <submittedName>
        <fullName evidence="1">Uncharacterized protein</fullName>
    </submittedName>
</protein>
<evidence type="ECO:0000313" key="1">
    <source>
        <dbReference type="EMBL" id="KAK6762141.1"/>
    </source>
</evidence>
<sequence length="114" mass="12787">MMSHVTSELNRRKRAACGACKSIEAVVKNTRNIRLGASPFNTTVFPHLTYASEIWAFRRQENNAISVTERQIERVGLGVSDFTLLKGGEGTRSSRIEESSICELLVPYITIRRS</sequence>
<keyword evidence="2" id="KW-1185">Reference proteome</keyword>
<dbReference type="EMBL" id="JAVFWL010000006">
    <property type="protein sequence ID" value="KAK6762141.1"/>
    <property type="molecule type" value="Genomic_DNA"/>
</dbReference>
<dbReference type="Proteomes" id="UP001303046">
    <property type="component" value="Unassembled WGS sequence"/>
</dbReference>
<gene>
    <name evidence="1" type="primary">Necator_chrX.g23180</name>
    <name evidence="1" type="ORF">RB195_023017</name>
</gene>
<name>A0ABR1EHH0_NECAM</name>
<proteinExistence type="predicted"/>
<comment type="caution">
    <text evidence="1">The sequence shown here is derived from an EMBL/GenBank/DDBJ whole genome shotgun (WGS) entry which is preliminary data.</text>
</comment>